<feature type="chain" id="PRO_5040757959" description="Spore coat protein U/FanG domain-containing protein" evidence="1">
    <location>
        <begin position="34"/>
        <end position="334"/>
    </location>
</feature>
<feature type="signal peptide" evidence="1">
    <location>
        <begin position="1"/>
        <end position="33"/>
    </location>
</feature>
<evidence type="ECO:0000259" key="2">
    <source>
        <dbReference type="Pfam" id="PF05229"/>
    </source>
</evidence>
<evidence type="ECO:0000313" key="4">
    <source>
        <dbReference type="Proteomes" id="UP001143328"/>
    </source>
</evidence>
<dbReference type="SUPFAM" id="SSF49401">
    <property type="entry name" value="Bacterial adhesins"/>
    <property type="match status" value="1"/>
</dbReference>
<dbReference type="PANTHER" id="PTHR37089:SF1">
    <property type="entry name" value="MEMBRANE PROTEIN"/>
    <property type="match status" value="1"/>
</dbReference>
<dbReference type="Proteomes" id="UP001143328">
    <property type="component" value="Unassembled WGS sequence"/>
</dbReference>
<dbReference type="Pfam" id="PF05229">
    <property type="entry name" value="SCPU"/>
    <property type="match status" value="2"/>
</dbReference>
<dbReference type="SMART" id="SM00972">
    <property type="entry name" value="SCPU"/>
    <property type="match status" value="2"/>
</dbReference>
<dbReference type="AlphaFoldDB" id="A0A9W6KBU2"/>
<dbReference type="PANTHER" id="PTHR37089">
    <property type="entry name" value="PROTEIN U-RELATED"/>
    <property type="match status" value="1"/>
</dbReference>
<reference evidence="3" key="2">
    <citation type="submission" date="2023-01" db="EMBL/GenBank/DDBJ databases">
        <authorList>
            <person name="Sun Q."/>
            <person name="Evtushenko L."/>
        </authorList>
    </citation>
    <scope>NUCLEOTIDE SEQUENCE</scope>
    <source>
        <strain evidence="3">VKM B-2935</strain>
    </source>
</reference>
<protein>
    <recommendedName>
        <fullName evidence="2">Spore coat protein U/FanG domain-containing protein</fullName>
    </recommendedName>
</protein>
<dbReference type="InterPro" id="IPR053167">
    <property type="entry name" value="Spore_coat_component"/>
</dbReference>
<proteinExistence type="predicted"/>
<comment type="caution">
    <text evidence="3">The sequence shown here is derived from an EMBL/GenBank/DDBJ whole genome shotgun (WGS) entry which is preliminary data.</text>
</comment>
<feature type="domain" description="Spore coat protein U/FanG" evidence="2">
    <location>
        <begin position="205"/>
        <end position="331"/>
    </location>
</feature>
<sequence length="334" mass="34786">MDGIQQRMKRIWAQARRGLLCLLLVGSGGVAHAACVTSATNVSLGTVSSLALQTTTMGNYGASGISCTGGLSLLSGSYVRLMLNTASLNLTNGGYSIPYTVSTTQGGAPLQNGVTGTATGLTVLSLGGGSNGIALYFTVPMGPNVQAGTYTGTVSFRWYYAICDAGVLGACAWSRSPGLVQGCVTVVVELCSDPTNWGTGVLTSATLTLVVTKSCLINTATLDVDFGSKALVNQFTKFTQTVNVTCTNNEGYSVSFDNGGNYSAPWRQMASGANRMRYNLYQPNTTVIWNATQPMAFLGTGLGQSFTFDAAVDATQNNVPAGAYQDNVIMTLSY</sequence>
<dbReference type="InterPro" id="IPR008966">
    <property type="entry name" value="Adhesion_dom_sf"/>
</dbReference>
<reference evidence="3" key="1">
    <citation type="journal article" date="2014" name="Int. J. Syst. Evol. Microbiol.">
        <title>Complete genome sequence of Corynebacterium casei LMG S-19264T (=DSM 44701T), isolated from a smear-ripened cheese.</title>
        <authorList>
            <consortium name="US DOE Joint Genome Institute (JGI-PGF)"/>
            <person name="Walter F."/>
            <person name="Albersmeier A."/>
            <person name="Kalinowski J."/>
            <person name="Ruckert C."/>
        </authorList>
    </citation>
    <scope>NUCLEOTIDE SEQUENCE</scope>
    <source>
        <strain evidence="3">VKM B-2935</strain>
    </source>
</reference>
<dbReference type="InterPro" id="IPR007893">
    <property type="entry name" value="Spore_coat_U/FanG"/>
</dbReference>
<gene>
    <name evidence="3" type="ORF">GCM10017655_48180</name>
</gene>
<feature type="domain" description="Spore coat protein U/FanG" evidence="2">
    <location>
        <begin position="31"/>
        <end position="155"/>
    </location>
</feature>
<dbReference type="EMBL" id="BSFN01000025">
    <property type="protein sequence ID" value="GLK91754.1"/>
    <property type="molecule type" value="Genomic_DNA"/>
</dbReference>
<keyword evidence="1" id="KW-0732">Signal</keyword>
<accession>A0A9W6KBU2</accession>
<organism evidence="3 4">
    <name type="scientific">Pseudomonas turukhanskensis</name>
    <dbReference type="NCBI Taxonomy" id="1806536"/>
    <lineage>
        <taxon>Bacteria</taxon>
        <taxon>Pseudomonadati</taxon>
        <taxon>Pseudomonadota</taxon>
        <taxon>Gammaproteobacteria</taxon>
        <taxon>Pseudomonadales</taxon>
        <taxon>Pseudomonadaceae</taxon>
        <taxon>Pseudomonas</taxon>
    </lineage>
</organism>
<evidence type="ECO:0000313" key="3">
    <source>
        <dbReference type="EMBL" id="GLK91754.1"/>
    </source>
</evidence>
<evidence type="ECO:0000256" key="1">
    <source>
        <dbReference type="SAM" id="SignalP"/>
    </source>
</evidence>
<keyword evidence="4" id="KW-1185">Reference proteome</keyword>
<name>A0A9W6KBU2_9PSED</name>